<feature type="compositionally biased region" description="Polar residues" evidence="1">
    <location>
        <begin position="636"/>
        <end position="649"/>
    </location>
</feature>
<feature type="region of interest" description="Disordered" evidence="1">
    <location>
        <begin position="613"/>
        <end position="649"/>
    </location>
</feature>
<evidence type="ECO:0000313" key="3">
    <source>
        <dbReference type="Proteomes" id="UP000191672"/>
    </source>
</evidence>
<evidence type="ECO:0000313" key="2">
    <source>
        <dbReference type="EMBL" id="OQD79247.1"/>
    </source>
</evidence>
<organism evidence="2 3">
    <name type="scientific">Penicillium antarcticum</name>
    <dbReference type="NCBI Taxonomy" id="416450"/>
    <lineage>
        <taxon>Eukaryota</taxon>
        <taxon>Fungi</taxon>
        <taxon>Dikarya</taxon>
        <taxon>Ascomycota</taxon>
        <taxon>Pezizomycotina</taxon>
        <taxon>Eurotiomycetes</taxon>
        <taxon>Eurotiomycetidae</taxon>
        <taxon>Eurotiales</taxon>
        <taxon>Aspergillaceae</taxon>
        <taxon>Penicillium</taxon>
    </lineage>
</organism>
<gene>
    <name evidence="2" type="ORF">PENANT_c056G08517</name>
</gene>
<dbReference type="AlphaFoldDB" id="A0A1V6PRA6"/>
<dbReference type="SUPFAM" id="SSF53067">
    <property type="entry name" value="Actin-like ATPase domain"/>
    <property type="match status" value="1"/>
</dbReference>
<dbReference type="InterPro" id="IPR043129">
    <property type="entry name" value="ATPase_NBD"/>
</dbReference>
<comment type="caution">
    <text evidence="2">The sequence shown here is derived from an EMBL/GenBank/DDBJ whole genome shotgun (WGS) entry which is preliminary data.</text>
</comment>
<dbReference type="Gene3D" id="3.30.420.40">
    <property type="match status" value="1"/>
</dbReference>
<dbReference type="CDD" id="cd10170">
    <property type="entry name" value="ASKHA_NBD_HSP70"/>
    <property type="match status" value="1"/>
</dbReference>
<name>A0A1V6PRA6_9EURO</name>
<proteinExistence type="predicted"/>
<dbReference type="PANTHER" id="PTHR42749:SF1">
    <property type="entry name" value="CELL SHAPE-DETERMINING PROTEIN MREB"/>
    <property type="match status" value="1"/>
</dbReference>
<dbReference type="EMBL" id="MDYN01000056">
    <property type="protein sequence ID" value="OQD79247.1"/>
    <property type="molecule type" value="Genomic_DNA"/>
</dbReference>
<sequence length="710" mass="79103">MAPARSEEAPQEVLITIDIGTTTVKAFVSENPDSPDSIDYPLEFRLSDDADRKKTTTELDTTIALSEDGQHCVFGPDGLSFSGFHIFRDWKLGAMGFEPYAHSLARSCELLEASAPQIGPVNPASLYRKLLSHISETAKEHLHRKYGGNFDAIKCYLTYPVSCSESLRLLLLQEPSAVGMEVTGAVSEAMAAAYYFVKYKRSLGLPRGAKLFIDFGGATVDGVAVYEDSTDQIKQACPTHGFPGGGQMINQFARNWLTKQCPDWTALDCDVHWTLNISSQIDRCKRNFNGQSSHILHDGNGRPITLPSHVMKSFFEPLIAGGVGLAKKLYESAMSAGHLVNAVVVCGGVGENGWFFEELSRRILDETGVAICRRMSEPGAIAHGALCYARSPIVEECVITRHLGLSYDGDYTRNGKPLKLGAWHRGIGWILREGQDPNQLPGCLRFTKKIQPDSTDKGDLIIETEMYVTPANLKTFGKYIRKNRLIEWDCDITYPATERILARLSRLGKFSGMLPHKEMFPLGIETKEVEFEFQLTLEADKQLLKASFSVKLRDGRFCPLEDVRYIPLPLVPRSEFMNPCVRYGQDFANRSEEKEQTPNRGPQSLASVASLPASLESRGPSTTRAHSGPAIVVPQSPVQSERATSTTREWSLPPRRHVIRRHDWGRYSRIWKPPELLPSDYANAKETAVRLNRKYGRSRQGSPRLVPYSS</sequence>
<dbReference type="PANTHER" id="PTHR42749">
    <property type="entry name" value="CELL SHAPE-DETERMINING PROTEIN MREB"/>
    <property type="match status" value="1"/>
</dbReference>
<accession>A0A1V6PRA6</accession>
<dbReference type="STRING" id="416450.A0A1V6PRA6"/>
<dbReference type="OrthoDB" id="4360831at2759"/>
<reference evidence="3" key="1">
    <citation type="journal article" date="2017" name="Nat. Microbiol.">
        <title>Global analysis of biosynthetic gene clusters reveals vast potential of secondary metabolite production in Penicillium species.</title>
        <authorList>
            <person name="Nielsen J.C."/>
            <person name="Grijseels S."/>
            <person name="Prigent S."/>
            <person name="Ji B."/>
            <person name="Dainat J."/>
            <person name="Nielsen K.F."/>
            <person name="Frisvad J.C."/>
            <person name="Workman M."/>
            <person name="Nielsen J."/>
        </authorList>
    </citation>
    <scope>NUCLEOTIDE SEQUENCE [LARGE SCALE GENOMIC DNA]</scope>
    <source>
        <strain evidence="3">IBT 31811</strain>
    </source>
</reference>
<keyword evidence="3" id="KW-1185">Reference proteome</keyword>
<dbReference type="Proteomes" id="UP000191672">
    <property type="component" value="Unassembled WGS sequence"/>
</dbReference>
<protein>
    <submittedName>
        <fullName evidence="2">Uncharacterized protein</fullName>
    </submittedName>
</protein>
<evidence type="ECO:0000256" key="1">
    <source>
        <dbReference type="SAM" id="MobiDB-lite"/>
    </source>
</evidence>